<reference evidence="3" key="1">
    <citation type="submission" date="2025-08" db="UniProtKB">
        <authorList>
            <consortium name="RefSeq"/>
        </authorList>
    </citation>
    <scope>IDENTIFICATION</scope>
    <source>
        <strain evidence="3">USDA-PBARC FA_bdor</strain>
        <tissue evidence="3">Whole organism</tissue>
    </source>
</reference>
<accession>A0A9R1TGZ7</accession>
<evidence type="ECO:0000313" key="3">
    <source>
        <dbReference type="RefSeq" id="XP_011310279.1"/>
    </source>
</evidence>
<name>A0A9R1TGZ7_9HYME</name>
<sequence>MHHTSAIYLWIIGPIIAVNIKHISKHSIESRLRNLFDRPNLSEYSVVRLGDNEQDVEDKTPHILENYPFERFKPADGETIITENIQTIKSNHKNIHQGSPNRRKKEKRGKKLKYHKFTIWLAVASLLITCIVMITCCSALFPQNQIIRCIHMIRSRKTLDKYLNIDSEAGRCRIRVKLKQQKPQSPAVTRARSLSYDCPLVAMQYSTTRIGNSDDTPSIQCYTCCKKKRKKGKRKKKLKDVPSLI</sequence>
<dbReference type="KEGG" id="fas:105270801"/>
<feature type="transmembrane region" description="Helical" evidence="1">
    <location>
        <begin position="6"/>
        <end position="23"/>
    </location>
</feature>
<evidence type="ECO:0000256" key="1">
    <source>
        <dbReference type="SAM" id="Phobius"/>
    </source>
</evidence>
<keyword evidence="1" id="KW-0812">Transmembrane</keyword>
<gene>
    <name evidence="3" type="primary">LOC105270801</name>
</gene>
<dbReference type="GeneID" id="105270801"/>
<proteinExistence type="predicted"/>
<keyword evidence="1" id="KW-0472">Membrane</keyword>
<feature type="transmembrane region" description="Helical" evidence="1">
    <location>
        <begin position="117"/>
        <end position="141"/>
    </location>
</feature>
<dbReference type="Proteomes" id="UP000694866">
    <property type="component" value="Unplaced"/>
</dbReference>
<keyword evidence="1" id="KW-1133">Transmembrane helix</keyword>
<protein>
    <submittedName>
        <fullName evidence="3">Uncharacterized protein isoform X1</fullName>
    </submittedName>
</protein>
<organism evidence="2 3">
    <name type="scientific">Fopius arisanus</name>
    <dbReference type="NCBI Taxonomy" id="64838"/>
    <lineage>
        <taxon>Eukaryota</taxon>
        <taxon>Metazoa</taxon>
        <taxon>Ecdysozoa</taxon>
        <taxon>Arthropoda</taxon>
        <taxon>Hexapoda</taxon>
        <taxon>Insecta</taxon>
        <taxon>Pterygota</taxon>
        <taxon>Neoptera</taxon>
        <taxon>Endopterygota</taxon>
        <taxon>Hymenoptera</taxon>
        <taxon>Apocrita</taxon>
        <taxon>Ichneumonoidea</taxon>
        <taxon>Braconidae</taxon>
        <taxon>Opiinae</taxon>
        <taxon>Fopius</taxon>
    </lineage>
</organism>
<dbReference type="AlphaFoldDB" id="A0A9R1TGZ7"/>
<keyword evidence="2" id="KW-1185">Reference proteome</keyword>
<evidence type="ECO:0000313" key="2">
    <source>
        <dbReference type="Proteomes" id="UP000694866"/>
    </source>
</evidence>
<dbReference type="RefSeq" id="XP_011310279.1">
    <property type="nucleotide sequence ID" value="XM_011311977.1"/>
</dbReference>
<dbReference type="OrthoDB" id="10545417at2759"/>